<dbReference type="InterPro" id="IPR031505">
    <property type="entry name" value="DUF5098"/>
</dbReference>
<dbReference type="OrthoDB" id="2193759at2759"/>
<dbReference type="VEuPathDB" id="MicrosporidiaDB:AAJ76_500029342"/>
<comment type="caution">
    <text evidence="2">The sequence shown here is derived from an EMBL/GenBank/DDBJ whole genome shotgun (WGS) entry which is preliminary data.</text>
</comment>
<dbReference type="Proteomes" id="UP000034350">
    <property type="component" value="Unassembled WGS sequence"/>
</dbReference>
<dbReference type="EMBL" id="JPQZ01000005">
    <property type="protein sequence ID" value="KKO76218.1"/>
    <property type="molecule type" value="Genomic_DNA"/>
</dbReference>
<sequence>MDELRQILVFYKILKDKAEFISNYFELISTIAKKSTEILTQAIQIPRDSSWNDMNLISLIEGGEKQRDTYEQSLLMHNNISNDLKDLMYQINEEISIIEINLSEVIKQNEQQLKELDEAKKAHLHSWMKNKDPWLTDIRLKMAIKNMYTYEKNNTSIISNMISIYNDKFLNTQDLYLQIITKFCKSQKILFNNLYDVSHVKINTFTEKDKFFDAVSDTKKEIIEAKVINAYEGIITNLSNELIKKNINIYKNIEPIKFGICKLKKGITGDWILLFISVTRSRFIHFFDFQNIPKLIQKHSSIIKKLKMSNNKSFIGLFDAKRKFLNQNDEKNIMLLAKDVCDNIDKLINKIYISINLQDKSIKIDKDRNIITVDEKSQNGISSIFGINMLKIKMFSLGSCYDIYFAMQEKIETQTFECEQELTKQLPCSTGKGRVIKIEEENPWTN</sequence>
<name>A0A0F9WTS7_9MICR</name>
<dbReference type="RefSeq" id="XP_024331960.1">
    <property type="nucleotide sequence ID" value="XM_024475847.1"/>
</dbReference>
<keyword evidence="3" id="KW-1185">Reference proteome</keyword>
<gene>
    <name evidence="2" type="ORF">AAJ76_500029342</name>
</gene>
<protein>
    <submittedName>
        <fullName evidence="2">Uncharacterized protein</fullName>
    </submittedName>
</protein>
<organism evidence="2 3">
    <name type="scientific">Vairimorpha ceranae</name>
    <dbReference type="NCBI Taxonomy" id="40302"/>
    <lineage>
        <taxon>Eukaryota</taxon>
        <taxon>Fungi</taxon>
        <taxon>Fungi incertae sedis</taxon>
        <taxon>Microsporidia</taxon>
        <taxon>Nosematidae</taxon>
        <taxon>Vairimorpha</taxon>
    </lineage>
</organism>
<accession>A0A0F9WTS7</accession>
<dbReference type="VEuPathDB" id="MicrosporidiaDB:G9O61_00g003480"/>
<evidence type="ECO:0000256" key="1">
    <source>
        <dbReference type="SAM" id="Coils"/>
    </source>
</evidence>
<reference evidence="2 3" key="1">
    <citation type="journal article" date="2015" name="Environ. Microbiol.">
        <title>Genome analyses suggest the presence of polyploidy and recent human-driven expansions in eight global populations of the honeybee pathogen Nosema ceranae.</title>
        <authorList>
            <person name="Pelin A."/>
            <person name="Selman M."/>
            <person name="Aris-Brosou S."/>
            <person name="Farinelli L."/>
            <person name="Corradi N."/>
        </authorList>
    </citation>
    <scope>NUCLEOTIDE SEQUENCE [LARGE SCALE GENOMIC DNA]</scope>
    <source>
        <strain evidence="2 3">PA08 1199</strain>
    </source>
</reference>
<dbReference type="Pfam" id="PF17023">
    <property type="entry name" value="DUF5098"/>
    <property type="match status" value="1"/>
</dbReference>
<evidence type="ECO:0000313" key="2">
    <source>
        <dbReference type="EMBL" id="KKO76218.1"/>
    </source>
</evidence>
<evidence type="ECO:0000313" key="3">
    <source>
        <dbReference type="Proteomes" id="UP000034350"/>
    </source>
</evidence>
<feature type="coiled-coil region" evidence="1">
    <location>
        <begin position="99"/>
        <end position="126"/>
    </location>
</feature>
<keyword evidence="1" id="KW-0175">Coiled coil</keyword>
<proteinExistence type="predicted"/>
<dbReference type="GeneID" id="36320794"/>
<dbReference type="AlphaFoldDB" id="A0A0F9WTS7"/>
<dbReference type="VEuPathDB" id="MicrosporidiaDB:NCER_100271"/>